<dbReference type="EMBL" id="BMLT01000001">
    <property type="protein sequence ID" value="GGO76376.1"/>
    <property type="molecule type" value="Genomic_DNA"/>
</dbReference>
<name>A0A918DN52_9GAMM</name>
<sequence length="94" mass="10369">MDSPSIGIYVPDWKLTQPIVKKEPIMEIMRIGLDLAKNVFEVFGVDEQEQQASAQGAQTQPGNEVLRSAPSLHCRDGKLRQCPPLGAKAAQLWP</sequence>
<protein>
    <submittedName>
        <fullName evidence="1">Uncharacterized protein</fullName>
    </submittedName>
</protein>
<proteinExistence type="predicted"/>
<reference evidence="1 2" key="1">
    <citation type="journal article" date="2014" name="Int. J. Syst. Evol. Microbiol.">
        <title>Complete genome sequence of Corynebacterium casei LMG S-19264T (=DSM 44701T), isolated from a smear-ripened cheese.</title>
        <authorList>
            <consortium name="US DOE Joint Genome Institute (JGI-PGF)"/>
            <person name="Walter F."/>
            <person name="Albersmeier A."/>
            <person name="Kalinowski J."/>
            <person name="Ruckert C."/>
        </authorList>
    </citation>
    <scope>NUCLEOTIDE SEQUENCE [LARGE SCALE GENOMIC DNA]</scope>
    <source>
        <strain evidence="1 2">CGMCC 1.7286</strain>
    </source>
</reference>
<keyword evidence="2" id="KW-1185">Reference proteome</keyword>
<dbReference type="Proteomes" id="UP000599578">
    <property type="component" value="Unassembled WGS sequence"/>
</dbReference>
<dbReference type="AlphaFoldDB" id="A0A918DN52"/>
<gene>
    <name evidence="1" type="ORF">GCM10011348_03430</name>
</gene>
<evidence type="ECO:0000313" key="1">
    <source>
        <dbReference type="EMBL" id="GGO76376.1"/>
    </source>
</evidence>
<comment type="caution">
    <text evidence="1">The sequence shown here is derived from an EMBL/GenBank/DDBJ whole genome shotgun (WGS) entry which is preliminary data.</text>
</comment>
<accession>A0A918DN52</accession>
<organism evidence="1 2">
    <name type="scientific">Marinobacterium nitratireducens</name>
    <dbReference type="NCBI Taxonomy" id="518897"/>
    <lineage>
        <taxon>Bacteria</taxon>
        <taxon>Pseudomonadati</taxon>
        <taxon>Pseudomonadota</taxon>
        <taxon>Gammaproteobacteria</taxon>
        <taxon>Oceanospirillales</taxon>
        <taxon>Oceanospirillaceae</taxon>
        <taxon>Marinobacterium</taxon>
    </lineage>
</organism>
<evidence type="ECO:0000313" key="2">
    <source>
        <dbReference type="Proteomes" id="UP000599578"/>
    </source>
</evidence>